<reference evidence="4" key="1">
    <citation type="submission" date="2017-02" db="UniProtKB">
        <authorList>
            <consortium name="WormBaseParasite"/>
        </authorList>
    </citation>
    <scope>IDENTIFICATION</scope>
</reference>
<reference evidence="2 3" key="2">
    <citation type="submission" date="2018-11" db="EMBL/GenBank/DDBJ databases">
        <authorList>
            <consortium name="Pathogen Informatics"/>
        </authorList>
    </citation>
    <scope>NUCLEOTIDE SEQUENCE [LARGE SCALE GENOMIC DNA]</scope>
</reference>
<gene>
    <name evidence="2" type="ORF">TASK_LOCUS4323</name>
</gene>
<feature type="compositionally biased region" description="Basic residues" evidence="1">
    <location>
        <begin position="252"/>
        <end position="270"/>
    </location>
</feature>
<dbReference type="Proteomes" id="UP000282613">
    <property type="component" value="Unassembled WGS sequence"/>
</dbReference>
<feature type="region of interest" description="Disordered" evidence="1">
    <location>
        <begin position="186"/>
        <end position="208"/>
    </location>
</feature>
<dbReference type="OrthoDB" id="6248794at2759"/>
<accession>A0A0R3W356</accession>
<feature type="region of interest" description="Disordered" evidence="1">
    <location>
        <begin position="251"/>
        <end position="270"/>
    </location>
</feature>
<proteinExistence type="predicted"/>
<evidence type="ECO:0000313" key="2">
    <source>
        <dbReference type="EMBL" id="VDK33244.1"/>
    </source>
</evidence>
<feature type="region of interest" description="Disordered" evidence="1">
    <location>
        <begin position="346"/>
        <end position="376"/>
    </location>
</feature>
<evidence type="ECO:0000256" key="1">
    <source>
        <dbReference type="SAM" id="MobiDB-lite"/>
    </source>
</evidence>
<feature type="compositionally biased region" description="Low complexity" evidence="1">
    <location>
        <begin position="349"/>
        <end position="362"/>
    </location>
</feature>
<protein>
    <submittedName>
        <fullName evidence="4">SET domain-containing protein</fullName>
    </submittedName>
</protein>
<feature type="compositionally biased region" description="Polar residues" evidence="1">
    <location>
        <begin position="192"/>
        <end position="208"/>
    </location>
</feature>
<sequence>MASTYVAASNPNPNVRVSYSRLYQLPERDQFETNPALGDEAQPIGWDRRYGMLFFSERALLYGPYSVASAEEKFILSQFPNFMRDRGKKCLYRIFEAYTAVKLGRSGLRARPRDPATDRVYYFPSHYPSCIALSVLHYDGDSCRTCAALVYKFRSPEVAALAFKMLTDTNSVPRGRRTSLSPATFPVAPIITNGSPNRTSLRRNGSTSRIPEREIRIVATRRSMRQPRSRLIDMPSSPHWGESYIDFERPLKISRGRSQRRSKSRSKGRKEHMPIQCQNCCYCNHQCIHHGGGKKCISANKGVGSKAPKIGDGTLLIVNGKKYPLSLLHELMGQFDEMVPAFRLGKPRSTSSSNSSSSSSDSINGAGIDNNNADSCSGSSEPVVELVFDKLKNASKLSGTELAFCNRDPTRNGMHGDGENPVTVIRLSRQGHSDSEEEDNGDGCGYLASPTKVLGDGTTVYNLYGRQKSEENRQAVQRLKLHDR</sequence>
<dbReference type="WBParaSite" id="TASK_0000432201-mRNA-1">
    <property type="protein sequence ID" value="TASK_0000432201-mRNA-1"/>
    <property type="gene ID" value="TASK_0000432201"/>
</dbReference>
<dbReference type="AlphaFoldDB" id="A0A0R3W356"/>
<dbReference type="EMBL" id="UYRS01018342">
    <property type="protein sequence ID" value="VDK33244.1"/>
    <property type="molecule type" value="Genomic_DNA"/>
</dbReference>
<name>A0A0R3W356_TAEAS</name>
<evidence type="ECO:0000313" key="3">
    <source>
        <dbReference type="Proteomes" id="UP000282613"/>
    </source>
</evidence>
<organism evidence="4">
    <name type="scientific">Taenia asiatica</name>
    <name type="common">Asian tapeworm</name>
    <dbReference type="NCBI Taxonomy" id="60517"/>
    <lineage>
        <taxon>Eukaryota</taxon>
        <taxon>Metazoa</taxon>
        <taxon>Spiralia</taxon>
        <taxon>Lophotrochozoa</taxon>
        <taxon>Platyhelminthes</taxon>
        <taxon>Cestoda</taxon>
        <taxon>Eucestoda</taxon>
        <taxon>Cyclophyllidea</taxon>
        <taxon>Taeniidae</taxon>
        <taxon>Taenia</taxon>
    </lineage>
</organism>
<evidence type="ECO:0000313" key="4">
    <source>
        <dbReference type="WBParaSite" id="TASK_0000432201-mRNA-1"/>
    </source>
</evidence>
<keyword evidence="3" id="KW-1185">Reference proteome</keyword>